<dbReference type="EMBL" id="JANFZH010000004">
    <property type="protein sequence ID" value="MCQ4838856.1"/>
    <property type="molecule type" value="Genomic_DNA"/>
</dbReference>
<name>A0ABT1RW07_9FIRM</name>
<evidence type="ECO:0000313" key="1">
    <source>
        <dbReference type="EMBL" id="MCQ4838856.1"/>
    </source>
</evidence>
<dbReference type="GeneID" id="90534066"/>
<protein>
    <submittedName>
        <fullName evidence="1">Uncharacterized protein</fullName>
    </submittedName>
</protein>
<evidence type="ECO:0000313" key="2">
    <source>
        <dbReference type="Proteomes" id="UP001524473"/>
    </source>
</evidence>
<dbReference type="Proteomes" id="UP001524473">
    <property type="component" value="Unassembled WGS sequence"/>
</dbReference>
<gene>
    <name evidence="1" type="ORF">NE695_02875</name>
</gene>
<organism evidence="1 2">
    <name type="scientific">Neglectibacter timonensis</name>
    <dbReference type="NCBI Taxonomy" id="1776382"/>
    <lineage>
        <taxon>Bacteria</taxon>
        <taxon>Bacillati</taxon>
        <taxon>Bacillota</taxon>
        <taxon>Clostridia</taxon>
        <taxon>Eubacteriales</taxon>
        <taxon>Oscillospiraceae</taxon>
        <taxon>Neglectibacter</taxon>
    </lineage>
</organism>
<proteinExistence type="predicted"/>
<keyword evidence="2" id="KW-1185">Reference proteome</keyword>
<reference evidence="1 2" key="1">
    <citation type="submission" date="2022-06" db="EMBL/GenBank/DDBJ databases">
        <title>Isolation of gut microbiota from human fecal samples.</title>
        <authorList>
            <person name="Pamer E.G."/>
            <person name="Barat B."/>
            <person name="Waligurski E."/>
            <person name="Medina S."/>
            <person name="Paddock L."/>
            <person name="Mostad J."/>
        </authorList>
    </citation>
    <scope>NUCLEOTIDE SEQUENCE [LARGE SCALE GENOMIC DNA]</scope>
    <source>
        <strain evidence="1 2">DFI.9.73</strain>
    </source>
</reference>
<comment type="caution">
    <text evidence="1">The sequence shown here is derived from an EMBL/GenBank/DDBJ whole genome shotgun (WGS) entry which is preliminary data.</text>
</comment>
<dbReference type="RefSeq" id="WP_154669695.1">
    <property type="nucleotide sequence ID" value="NZ_CABKVV010000012.1"/>
</dbReference>
<accession>A0ABT1RW07</accession>
<sequence length="53" mass="5982">MSRIRVIRDKKDLRKEGKPVRQSSIALSLCRAAQSDAFSSFGKLKAEKEEMAN</sequence>